<dbReference type="Pfam" id="PF08281">
    <property type="entry name" value="Sigma70_r4_2"/>
    <property type="match status" value="1"/>
</dbReference>
<dbReference type="SUPFAM" id="SSF88946">
    <property type="entry name" value="Sigma2 domain of RNA polymerase sigma factors"/>
    <property type="match status" value="1"/>
</dbReference>
<dbReference type="InterPro" id="IPR014284">
    <property type="entry name" value="RNA_pol_sigma-70_dom"/>
</dbReference>
<dbReference type="Gene3D" id="1.10.10.10">
    <property type="entry name" value="Winged helix-like DNA-binding domain superfamily/Winged helix DNA-binding domain"/>
    <property type="match status" value="1"/>
</dbReference>
<reference evidence="9 10" key="1">
    <citation type="submission" date="2015-02" db="EMBL/GenBank/DDBJ databases">
        <title>Genome Sequence of Jannaschia aquimarina DSM28248, a member of the Roseobacter clade.</title>
        <authorList>
            <person name="Voget S."/>
            <person name="Daniel R."/>
        </authorList>
    </citation>
    <scope>NUCLEOTIDE SEQUENCE [LARGE SCALE GENOMIC DNA]</scope>
    <source>
        <strain evidence="9 10">GSW-M26</strain>
    </source>
</reference>
<dbReference type="InterPro" id="IPR013325">
    <property type="entry name" value="RNA_pol_sigma_r2"/>
</dbReference>
<dbReference type="GO" id="GO:0016987">
    <property type="term" value="F:sigma factor activity"/>
    <property type="evidence" value="ECO:0007669"/>
    <property type="project" value="UniProtKB-KW"/>
</dbReference>
<evidence type="ECO:0000256" key="6">
    <source>
        <dbReference type="SAM" id="MobiDB-lite"/>
    </source>
</evidence>
<dbReference type="PANTHER" id="PTHR43133:SF8">
    <property type="entry name" value="RNA POLYMERASE SIGMA FACTOR HI_1459-RELATED"/>
    <property type="match status" value="1"/>
</dbReference>
<keyword evidence="2" id="KW-0805">Transcription regulation</keyword>
<keyword evidence="3" id="KW-0731">Sigma factor</keyword>
<evidence type="ECO:0000259" key="8">
    <source>
        <dbReference type="Pfam" id="PF08281"/>
    </source>
</evidence>
<feature type="region of interest" description="Disordered" evidence="6">
    <location>
        <begin position="95"/>
        <end position="120"/>
    </location>
</feature>
<dbReference type="GO" id="GO:0003677">
    <property type="term" value="F:DNA binding"/>
    <property type="evidence" value="ECO:0007669"/>
    <property type="project" value="UniProtKB-KW"/>
</dbReference>
<accession>A0A0D1EJ02</accession>
<evidence type="ECO:0000256" key="2">
    <source>
        <dbReference type="ARBA" id="ARBA00023015"/>
    </source>
</evidence>
<comment type="similarity">
    <text evidence="1">Belongs to the sigma-70 factor family. ECF subfamily.</text>
</comment>
<dbReference type="OrthoDB" id="9780326at2"/>
<evidence type="ECO:0000256" key="3">
    <source>
        <dbReference type="ARBA" id="ARBA00023082"/>
    </source>
</evidence>
<dbReference type="EMBL" id="JYFE01000025">
    <property type="protein sequence ID" value="KIT16916.1"/>
    <property type="molecule type" value="Genomic_DNA"/>
</dbReference>
<dbReference type="InterPro" id="IPR036388">
    <property type="entry name" value="WH-like_DNA-bd_sf"/>
</dbReference>
<dbReference type="AlphaFoldDB" id="A0A0D1EJ02"/>
<keyword evidence="5" id="KW-0804">Transcription</keyword>
<evidence type="ECO:0000256" key="5">
    <source>
        <dbReference type="ARBA" id="ARBA00023163"/>
    </source>
</evidence>
<dbReference type="PATRIC" id="fig|935700.4.peg.1466"/>
<dbReference type="NCBIfam" id="TIGR02937">
    <property type="entry name" value="sigma70-ECF"/>
    <property type="match status" value="1"/>
</dbReference>
<evidence type="ECO:0000313" key="10">
    <source>
        <dbReference type="Proteomes" id="UP000032232"/>
    </source>
</evidence>
<dbReference type="InterPro" id="IPR013324">
    <property type="entry name" value="RNA_pol_sigma_r3/r4-like"/>
</dbReference>
<dbReference type="CDD" id="cd06171">
    <property type="entry name" value="Sigma70_r4"/>
    <property type="match status" value="1"/>
</dbReference>
<dbReference type="Proteomes" id="UP000032232">
    <property type="component" value="Unassembled WGS sequence"/>
</dbReference>
<keyword evidence="4" id="KW-0238">DNA-binding</keyword>
<sequence length="188" mass="20349">MRVQDDRRDEAGLLAAAGRGDRRAARALVDRLGPRLMGFVLRMTGGDRAAAEDIVQEAFLRLWARSGDWDADGAAGLGTWLGRVAANLAIDRSRRRRDAPLDQAPPIADPAPGGEGRMQQAARHDAVYTALASLPERQRQAVVLRHIEGYANPEIAAMMGIGVEAVESLTARGKRGLAALLRPRQEEL</sequence>
<evidence type="ECO:0000313" key="9">
    <source>
        <dbReference type="EMBL" id="KIT16916.1"/>
    </source>
</evidence>
<evidence type="ECO:0000256" key="4">
    <source>
        <dbReference type="ARBA" id="ARBA00023125"/>
    </source>
</evidence>
<dbReference type="PANTHER" id="PTHR43133">
    <property type="entry name" value="RNA POLYMERASE ECF-TYPE SIGMA FACTO"/>
    <property type="match status" value="1"/>
</dbReference>
<organism evidence="9 10">
    <name type="scientific">Jannaschia aquimarina</name>
    <dbReference type="NCBI Taxonomy" id="935700"/>
    <lineage>
        <taxon>Bacteria</taxon>
        <taxon>Pseudomonadati</taxon>
        <taxon>Pseudomonadota</taxon>
        <taxon>Alphaproteobacteria</taxon>
        <taxon>Rhodobacterales</taxon>
        <taxon>Roseobacteraceae</taxon>
        <taxon>Jannaschia</taxon>
    </lineage>
</organism>
<feature type="domain" description="RNA polymerase sigma factor 70 region 4 type 2" evidence="8">
    <location>
        <begin position="125"/>
        <end position="175"/>
    </location>
</feature>
<dbReference type="InterPro" id="IPR013249">
    <property type="entry name" value="RNA_pol_sigma70_r4_t2"/>
</dbReference>
<dbReference type="RefSeq" id="WP_043918245.1">
    <property type="nucleotide sequence ID" value="NZ_FZPF01000006.1"/>
</dbReference>
<protein>
    <submittedName>
        <fullName evidence="9">SigW protein</fullName>
    </submittedName>
</protein>
<evidence type="ECO:0000259" key="7">
    <source>
        <dbReference type="Pfam" id="PF04542"/>
    </source>
</evidence>
<name>A0A0D1EJ02_9RHOB</name>
<comment type="caution">
    <text evidence="9">The sequence shown here is derived from an EMBL/GenBank/DDBJ whole genome shotgun (WGS) entry which is preliminary data.</text>
</comment>
<evidence type="ECO:0000256" key="1">
    <source>
        <dbReference type="ARBA" id="ARBA00010641"/>
    </source>
</evidence>
<gene>
    <name evidence="9" type="primary">sigW</name>
    <name evidence="9" type="ORF">jaqu_14150</name>
</gene>
<dbReference type="InterPro" id="IPR007627">
    <property type="entry name" value="RNA_pol_sigma70_r2"/>
</dbReference>
<proteinExistence type="inferred from homology"/>
<dbReference type="SUPFAM" id="SSF88659">
    <property type="entry name" value="Sigma3 and sigma4 domains of RNA polymerase sigma factors"/>
    <property type="match status" value="1"/>
</dbReference>
<dbReference type="STRING" id="935700.jaqu_14150"/>
<dbReference type="Gene3D" id="1.10.1740.10">
    <property type="match status" value="1"/>
</dbReference>
<dbReference type="InterPro" id="IPR039425">
    <property type="entry name" value="RNA_pol_sigma-70-like"/>
</dbReference>
<feature type="domain" description="RNA polymerase sigma-70 region 2" evidence="7">
    <location>
        <begin position="28"/>
        <end position="97"/>
    </location>
</feature>
<dbReference type="Pfam" id="PF04542">
    <property type="entry name" value="Sigma70_r2"/>
    <property type="match status" value="1"/>
</dbReference>
<dbReference type="GO" id="GO:0006352">
    <property type="term" value="P:DNA-templated transcription initiation"/>
    <property type="evidence" value="ECO:0007669"/>
    <property type="project" value="InterPro"/>
</dbReference>
<keyword evidence="10" id="KW-1185">Reference proteome</keyword>